<protein>
    <recommendedName>
        <fullName evidence="2">NAD-dependent epimerase/dehydratase domain-containing protein</fullName>
    </recommendedName>
</protein>
<feature type="domain" description="NAD-dependent epimerase/dehydratase" evidence="2">
    <location>
        <begin position="16"/>
        <end position="256"/>
    </location>
</feature>
<dbReference type="PRINTS" id="PR01713">
    <property type="entry name" value="NUCEPIMERASE"/>
</dbReference>
<comment type="caution">
    <text evidence="3">The sequence shown here is derived from an EMBL/GenBank/DDBJ whole genome shotgun (WGS) entry which is preliminary data.</text>
</comment>
<proteinExistence type="inferred from homology"/>
<sequence>MKKTDSTDKFWKNKRVLVTGGAGFVGSWMCAQLAAEGAHVVALDIKPALPTLGEPHDQMLEKSVFVKGDVRDVALLHTLFVKHKFDIVFHLAAKALVGDVLLDPALALDTNIMGTVRVLEESRKHQGVHVVVASSDKAYGVHKELPYKEHLPLLGENHPYDCSKSCTDQIARMYANVYKVSVAVVRCGNIYGGGDFNFSRLIPGTIRELENDRPIEIRSNGLYRRDYIYIEDVVSAYLKLAEQLARGKCVGEVFNFGNNTPLQVLEVVGIIARLVDKTHLKPVILNNAQNEILHQYLDSSKAMRVLGWEPEHDIDEGLVKTIVWYRWHLGEHGSS</sequence>
<dbReference type="Proteomes" id="UP000177996">
    <property type="component" value="Unassembled WGS sequence"/>
</dbReference>
<dbReference type="AlphaFoldDB" id="A0A1G2D753"/>
<organism evidence="3 4">
    <name type="scientific">Candidatus Lloydbacteria bacterium RIFCSPHIGHO2_02_FULL_50_13</name>
    <dbReference type="NCBI Taxonomy" id="1798661"/>
    <lineage>
        <taxon>Bacteria</taxon>
        <taxon>Candidatus Lloydiibacteriota</taxon>
    </lineage>
</organism>
<dbReference type="InterPro" id="IPR036291">
    <property type="entry name" value="NAD(P)-bd_dom_sf"/>
</dbReference>
<gene>
    <name evidence="3" type="ORF">A3D65_03150</name>
</gene>
<dbReference type="InterPro" id="IPR001509">
    <property type="entry name" value="Epimerase_deHydtase"/>
</dbReference>
<evidence type="ECO:0000313" key="4">
    <source>
        <dbReference type="Proteomes" id="UP000177996"/>
    </source>
</evidence>
<dbReference type="Gene3D" id="3.90.25.10">
    <property type="entry name" value="UDP-galactose 4-epimerase, domain 1"/>
    <property type="match status" value="1"/>
</dbReference>
<reference evidence="3 4" key="1">
    <citation type="journal article" date="2016" name="Nat. Commun.">
        <title>Thousands of microbial genomes shed light on interconnected biogeochemical processes in an aquifer system.</title>
        <authorList>
            <person name="Anantharaman K."/>
            <person name="Brown C.T."/>
            <person name="Hug L.A."/>
            <person name="Sharon I."/>
            <person name="Castelle C.J."/>
            <person name="Probst A.J."/>
            <person name="Thomas B.C."/>
            <person name="Singh A."/>
            <person name="Wilkins M.J."/>
            <person name="Karaoz U."/>
            <person name="Brodie E.L."/>
            <person name="Williams K.H."/>
            <person name="Hubbard S.S."/>
            <person name="Banfield J.F."/>
        </authorList>
    </citation>
    <scope>NUCLEOTIDE SEQUENCE [LARGE SCALE GENOMIC DNA]</scope>
</reference>
<dbReference type="EMBL" id="MHLL01000026">
    <property type="protein sequence ID" value="OGZ08770.1"/>
    <property type="molecule type" value="Genomic_DNA"/>
</dbReference>
<comment type="similarity">
    <text evidence="1">Belongs to the NAD(P)-dependent epimerase/dehydratase family.</text>
</comment>
<dbReference type="SUPFAM" id="SSF51735">
    <property type="entry name" value="NAD(P)-binding Rossmann-fold domains"/>
    <property type="match status" value="1"/>
</dbReference>
<evidence type="ECO:0000256" key="1">
    <source>
        <dbReference type="ARBA" id="ARBA00007637"/>
    </source>
</evidence>
<accession>A0A1G2D753</accession>
<evidence type="ECO:0000259" key="2">
    <source>
        <dbReference type="Pfam" id="PF01370"/>
    </source>
</evidence>
<dbReference type="Pfam" id="PF01370">
    <property type="entry name" value="Epimerase"/>
    <property type="match status" value="1"/>
</dbReference>
<name>A0A1G2D753_9BACT</name>
<dbReference type="Gene3D" id="3.40.50.720">
    <property type="entry name" value="NAD(P)-binding Rossmann-like Domain"/>
    <property type="match status" value="1"/>
</dbReference>
<evidence type="ECO:0000313" key="3">
    <source>
        <dbReference type="EMBL" id="OGZ08770.1"/>
    </source>
</evidence>
<dbReference type="STRING" id="1798661.A3D65_03150"/>
<dbReference type="PANTHER" id="PTHR43000">
    <property type="entry name" value="DTDP-D-GLUCOSE 4,6-DEHYDRATASE-RELATED"/>
    <property type="match status" value="1"/>
</dbReference>